<organism evidence="1 2">
    <name type="scientific">Grifola frondosa</name>
    <name type="common">Maitake</name>
    <name type="synonym">Polyporus frondosus</name>
    <dbReference type="NCBI Taxonomy" id="5627"/>
    <lineage>
        <taxon>Eukaryota</taxon>
        <taxon>Fungi</taxon>
        <taxon>Dikarya</taxon>
        <taxon>Basidiomycota</taxon>
        <taxon>Agaricomycotina</taxon>
        <taxon>Agaricomycetes</taxon>
        <taxon>Polyporales</taxon>
        <taxon>Grifolaceae</taxon>
        <taxon>Grifola</taxon>
    </lineage>
</organism>
<gene>
    <name evidence="1" type="ORF">A0H81_05427</name>
</gene>
<reference evidence="1 2" key="1">
    <citation type="submission" date="2016-03" db="EMBL/GenBank/DDBJ databases">
        <title>Whole genome sequencing of Grifola frondosa 9006-11.</title>
        <authorList>
            <person name="Min B."/>
            <person name="Park H."/>
            <person name="Kim J.-G."/>
            <person name="Cho H."/>
            <person name="Oh Y.-L."/>
            <person name="Kong W.-S."/>
            <person name="Choi I.-G."/>
        </authorList>
    </citation>
    <scope>NUCLEOTIDE SEQUENCE [LARGE SCALE GENOMIC DNA]</scope>
    <source>
        <strain evidence="1 2">9006-11</strain>
    </source>
</reference>
<protein>
    <submittedName>
        <fullName evidence="1">Uncharacterized protein</fullName>
    </submittedName>
</protein>
<keyword evidence="2" id="KW-1185">Reference proteome</keyword>
<sequence>MSDVPVDTQTGMQESSNGSEVIPNCLAVVEEYQHREISRPRAVFILSNEMFDASSHLSADTVDAALETYLEMLQEVNSDYNQVEQQQHTCNGQTQENCPVLQ</sequence>
<dbReference type="Proteomes" id="UP000092993">
    <property type="component" value="Unassembled WGS sequence"/>
</dbReference>
<dbReference type="EMBL" id="LUGG01000005">
    <property type="protein sequence ID" value="OBZ74697.1"/>
    <property type="molecule type" value="Genomic_DNA"/>
</dbReference>
<evidence type="ECO:0000313" key="1">
    <source>
        <dbReference type="EMBL" id="OBZ74697.1"/>
    </source>
</evidence>
<name>A0A1C7MDL2_GRIFR</name>
<dbReference type="AlphaFoldDB" id="A0A1C7MDL2"/>
<comment type="caution">
    <text evidence="1">The sequence shown here is derived from an EMBL/GenBank/DDBJ whole genome shotgun (WGS) entry which is preliminary data.</text>
</comment>
<proteinExistence type="predicted"/>
<accession>A0A1C7MDL2</accession>
<evidence type="ECO:0000313" key="2">
    <source>
        <dbReference type="Proteomes" id="UP000092993"/>
    </source>
</evidence>